<dbReference type="SUPFAM" id="SSF51445">
    <property type="entry name" value="(Trans)glycosidases"/>
    <property type="match status" value="1"/>
</dbReference>
<dbReference type="Pfam" id="PF00754">
    <property type="entry name" value="F5_F8_type_C"/>
    <property type="match status" value="2"/>
</dbReference>
<evidence type="ECO:0000259" key="6">
    <source>
        <dbReference type="PROSITE" id="PS50022"/>
    </source>
</evidence>
<dbReference type="EC" id="3.2.1.51" evidence="2"/>
<dbReference type="InterPro" id="IPR008979">
    <property type="entry name" value="Galactose-bd-like_sf"/>
</dbReference>
<reference evidence="7" key="1">
    <citation type="submission" date="2024-07" db="EMBL/GenBank/DDBJ databases">
        <title>Complete genome sequence of Verrucomicrobiaceae bacterium NT6N.</title>
        <authorList>
            <person name="Huang C."/>
            <person name="Takami H."/>
            <person name="Hamasaki K."/>
        </authorList>
    </citation>
    <scope>NUCLEOTIDE SEQUENCE</scope>
    <source>
        <strain evidence="7">NT6N</strain>
    </source>
</reference>
<dbReference type="GO" id="GO:0016139">
    <property type="term" value="P:glycoside catabolic process"/>
    <property type="evidence" value="ECO:0007669"/>
    <property type="project" value="TreeGrafter"/>
</dbReference>
<dbReference type="AlphaFoldDB" id="A0AAT9FLZ3"/>
<dbReference type="Gene3D" id="2.60.120.260">
    <property type="entry name" value="Galactose-binding domain-like"/>
    <property type="match status" value="2"/>
</dbReference>
<sequence length="684" mass="78006">MKSIFTLFTLASAICAQEKHTQFYELKGNETDAQKLEIASNIVPHARQVTYHKEEFIGFIHFGPNTFTGKEWGSGKESAAVFAPKVVDTDNWCENMKKAGMTKVVITVKHHDGYCTWQTRYNDEFSVKQSPWKDGKGDVLRQLSESCKKYGLRLGVYLSPADLYQIEHKDGLYGNLSKKVKSTIPTEPSTFKTDPTKRRATPGHTETFEVMVDDYNRYFMNQLYEVLTEYGTIHEVWFDGAHPKRKGGQTYDKEAWFKLIRKLQPEAVIFGGPDIRWCGNEAGHTRANEWNVLPVANLTTLSGLDRTAQDLGSDSKVTEDHITVYKKKYPVRYLNYTISEVDTSIRHGWFWKNDTSQHTKSTDWAFDCYERCVGGNAVFLLNVPPTTDGKFSPRDTKVLLEMGQRIKATYSESLAKGHDNKPLDDKNLDTYWQPANQDDHLVITLPEPKTINRFQIQESITKVGQRIKSHALDAFIDGNWKQISEQGVVGYSRIHRFADVNTAKFRIRFLDSRGTPSIADVAAFHYKAPPAQHLVQNELPRVSNKNWKVTASSQHSGYEAKNAIDGNPKTYWHTSWEKGHPVHPHTLTIELAKLTEIKGFTYLPRQDRRVPDSMIEAYEIQTSKDGTSWTTVMKGEFGNLLNDPTQRITFFPKPINTKYIRLKSLRGAQNKPYAGAAEIELLAK</sequence>
<accession>A0AAT9FLZ3</accession>
<dbReference type="PANTHER" id="PTHR10030:SF37">
    <property type="entry name" value="ALPHA-L-FUCOSIDASE-RELATED"/>
    <property type="match status" value="1"/>
</dbReference>
<name>A0AAT9FLZ3_9BACT</name>
<dbReference type="GO" id="GO:0004560">
    <property type="term" value="F:alpha-L-fucosidase activity"/>
    <property type="evidence" value="ECO:0007669"/>
    <property type="project" value="InterPro"/>
</dbReference>
<proteinExistence type="inferred from homology"/>
<comment type="similarity">
    <text evidence="1">Belongs to the glycosyl hydrolase 29 family.</text>
</comment>
<dbReference type="KEGG" id="osu:NT6N_20130"/>
<protein>
    <recommendedName>
        <fullName evidence="2">alpha-L-fucosidase</fullName>
        <ecNumber evidence="2">3.2.1.51</ecNumber>
    </recommendedName>
</protein>
<evidence type="ECO:0000256" key="1">
    <source>
        <dbReference type="ARBA" id="ARBA00007951"/>
    </source>
</evidence>
<dbReference type="Gene3D" id="3.20.20.80">
    <property type="entry name" value="Glycosidases"/>
    <property type="match status" value="1"/>
</dbReference>
<evidence type="ECO:0000256" key="4">
    <source>
        <dbReference type="ARBA" id="ARBA00022801"/>
    </source>
</evidence>
<organism evidence="7">
    <name type="scientific">Oceaniferula spumae</name>
    <dbReference type="NCBI Taxonomy" id="2979115"/>
    <lineage>
        <taxon>Bacteria</taxon>
        <taxon>Pseudomonadati</taxon>
        <taxon>Verrucomicrobiota</taxon>
        <taxon>Verrucomicrobiia</taxon>
        <taxon>Verrucomicrobiales</taxon>
        <taxon>Verrucomicrobiaceae</taxon>
        <taxon>Oceaniferula</taxon>
    </lineage>
</organism>
<feature type="domain" description="F5/8 type C" evidence="6">
    <location>
        <begin position="527"/>
        <end position="684"/>
    </location>
</feature>
<keyword evidence="5" id="KW-0326">Glycosidase</keyword>
<keyword evidence="4" id="KW-0378">Hydrolase</keyword>
<dbReference type="InterPro" id="IPR000933">
    <property type="entry name" value="Glyco_hydro_29"/>
</dbReference>
<dbReference type="EMBL" id="AP026866">
    <property type="protein sequence ID" value="BDS06973.1"/>
    <property type="molecule type" value="Genomic_DNA"/>
</dbReference>
<evidence type="ECO:0000256" key="3">
    <source>
        <dbReference type="ARBA" id="ARBA00022729"/>
    </source>
</evidence>
<dbReference type="PANTHER" id="PTHR10030">
    <property type="entry name" value="ALPHA-L-FUCOSIDASE"/>
    <property type="match status" value="1"/>
</dbReference>
<evidence type="ECO:0000313" key="7">
    <source>
        <dbReference type="EMBL" id="BDS06973.1"/>
    </source>
</evidence>
<evidence type="ECO:0000256" key="2">
    <source>
        <dbReference type="ARBA" id="ARBA00012662"/>
    </source>
</evidence>
<dbReference type="SMART" id="SM00812">
    <property type="entry name" value="Alpha_L_fucos"/>
    <property type="match status" value="1"/>
</dbReference>
<dbReference type="InterPro" id="IPR000421">
    <property type="entry name" value="FA58C"/>
</dbReference>
<dbReference type="PROSITE" id="PS50022">
    <property type="entry name" value="FA58C_3"/>
    <property type="match status" value="1"/>
</dbReference>
<dbReference type="SMART" id="SM00231">
    <property type="entry name" value="FA58C"/>
    <property type="match status" value="1"/>
</dbReference>
<dbReference type="InterPro" id="IPR057739">
    <property type="entry name" value="Glyco_hydro_29_N"/>
</dbReference>
<dbReference type="SUPFAM" id="SSF49785">
    <property type="entry name" value="Galactose-binding domain-like"/>
    <property type="match status" value="2"/>
</dbReference>
<dbReference type="InterPro" id="IPR017853">
    <property type="entry name" value="GH"/>
</dbReference>
<dbReference type="GO" id="GO:0006004">
    <property type="term" value="P:fucose metabolic process"/>
    <property type="evidence" value="ECO:0007669"/>
    <property type="project" value="TreeGrafter"/>
</dbReference>
<dbReference type="GO" id="GO:0005764">
    <property type="term" value="C:lysosome"/>
    <property type="evidence" value="ECO:0007669"/>
    <property type="project" value="TreeGrafter"/>
</dbReference>
<evidence type="ECO:0000256" key="5">
    <source>
        <dbReference type="ARBA" id="ARBA00023295"/>
    </source>
</evidence>
<dbReference type="Pfam" id="PF01120">
    <property type="entry name" value="Alpha_L_fucos"/>
    <property type="match status" value="1"/>
</dbReference>
<gene>
    <name evidence="7" type="ORF">NT6N_20130</name>
</gene>
<keyword evidence="3" id="KW-0732">Signal</keyword>